<dbReference type="InterPro" id="IPR052162">
    <property type="entry name" value="Sensor_kinase/Photoreceptor"/>
</dbReference>
<dbReference type="EC" id="2.7.13.3" evidence="2"/>
<evidence type="ECO:0000256" key="3">
    <source>
        <dbReference type="ARBA" id="ARBA00022553"/>
    </source>
</evidence>
<evidence type="ECO:0000256" key="2">
    <source>
        <dbReference type="ARBA" id="ARBA00012438"/>
    </source>
</evidence>
<dbReference type="Proteomes" id="UP001589585">
    <property type="component" value="Unassembled WGS sequence"/>
</dbReference>
<sequence>MERIMVDALDSNLLPEIFNHAYHGIAIIGLDGKWHLVSKSLCEILEYDENELLMKGFHEITHEEDLANDVAKVKQLIKNTIKNYKIKKRYYKRNGVIVWAQLSVSLVRDKQNKPKYFIAQVQDITEEKNEEQEKELISNIIKEQNDRLLNFSRIITHNLRTHAGNLMTLTSFVEEEIEEVRTNESFFTLQQAVCNLQDTVKHLTEIAEFSRYNENESKALKLRNYAVNAICSVSSLAMKSGCTIENNIPPDLYVKAVDAYLESILLNLLTNAIKYKAETRIGNIVLSATAENGFVVLRVKDNGLGVDLDKYGEKIFSLYQTFHKNKDSKGVGLFITKNQVEALNGKIEVISEVGIGTEFIIYLRSAIIPHAESL</sequence>
<name>A0ABV5FA27_9FLAO</name>
<dbReference type="RefSeq" id="WP_379860495.1">
    <property type="nucleotide sequence ID" value="NZ_JBHMFC010000017.1"/>
</dbReference>
<proteinExistence type="predicted"/>
<dbReference type="PRINTS" id="PR00344">
    <property type="entry name" value="BCTRLSENSOR"/>
</dbReference>
<dbReference type="CDD" id="cd00130">
    <property type="entry name" value="PAS"/>
    <property type="match status" value="1"/>
</dbReference>
<evidence type="ECO:0000256" key="5">
    <source>
        <dbReference type="ARBA" id="ARBA00022777"/>
    </source>
</evidence>
<feature type="domain" description="PAS" evidence="7">
    <location>
        <begin position="10"/>
        <end position="80"/>
    </location>
</feature>
<dbReference type="InterPro" id="IPR000014">
    <property type="entry name" value="PAS"/>
</dbReference>
<feature type="domain" description="Histidine kinase" evidence="6">
    <location>
        <begin position="154"/>
        <end position="367"/>
    </location>
</feature>
<keyword evidence="5" id="KW-0418">Kinase</keyword>
<evidence type="ECO:0000313" key="10">
    <source>
        <dbReference type="Proteomes" id="UP001589585"/>
    </source>
</evidence>
<comment type="catalytic activity">
    <reaction evidence="1">
        <text>ATP + protein L-histidine = ADP + protein N-phospho-L-histidine.</text>
        <dbReference type="EC" id="2.7.13.3"/>
    </reaction>
</comment>
<accession>A0ABV5FA27</accession>
<dbReference type="SUPFAM" id="SSF55874">
    <property type="entry name" value="ATPase domain of HSP90 chaperone/DNA topoisomerase II/histidine kinase"/>
    <property type="match status" value="1"/>
</dbReference>
<dbReference type="Pfam" id="PF02518">
    <property type="entry name" value="HATPase_c"/>
    <property type="match status" value="1"/>
</dbReference>
<dbReference type="InterPro" id="IPR000700">
    <property type="entry name" value="PAS-assoc_C"/>
</dbReference>
<reference evidence="9 10" key="1">
    <citation type="submission" date="2024-09" db="EMBL/GenBank/DDBJ databases">
        <authorList>
            <person name="Sun Q."/>
            <person name="Mori K."/>
        </authorList>
    </citation>
    <scope>NUCLEOTIDE SEQUENCE [LARGE SCALE GENOMIC DNA]</scope>
    <source>
        <strain evidence="9 10">CECT 8622</strain>
    </source>
</reference>
<dbReference type="Pfam" id="PF08447">
    <property type="entry name" value="PAS_3"/>
    <property type="match status" value="1"/>
</dbReference>
<dbReference type="SMART" id="SM00091">
    <property type="entry name" value="PAS"/>
    <property type="match status" value="1"/>
</dbReference>
<dbReference type="PROSITE" id="PS50113">
    <property type="entry name" value="PAC"/>
    <property type="match status" value="1"/>
</dbReference>
<gene>
    <name evidence="9" type="ORF">ACFFU9_06020</name>
</gene>
<evidence type="ECO:0000259" key="6">
    <source>
        <dbReference type="PROSITE" id="PS50109"/>
    </source>
</evidence>
<dbReference type="Gene3D" id="3.30.450.20">
    <property type="entry name" value="PAS domain"/>
    <property type="match status" value="1"/>
</dbReference>
<evidence type="ECO:0000313" key="9">
    <source>
        <dbReference type="EMBL" id="MFB9056297.1"/>
    </source>
</evidence>
<dbReference type="InterPro" id="IPR001610">
    <property type="entry name" value="PAC"/>
</dbReference>
<dbReference type="SMART" id="SM00086">
    <property type="entry name" value="PAC"/>
    <property type="match status" value="1"/>
</dbReference>
<dbReference type="EMBL" id="JBHMFC010000017">
    <property type="protein sequence ID" value="MFB9056297.1"/>
    <property type="molecule type" value="Genomic_DNA"/>
</dbReference>
<evidence type="ECO:0000256" key="1">
    <source>
        <dbReference type="ARBA" id="ARBA00000085"/>
    </source>
</evidence>
<dbReference type="InterPro" id="IPR003594">
    <property type="entry name" value="HATPase_dom"/>
</dbReference>
<dbReference type="PANTHER" id="PTHR43304">
    <property type="entry name" value="PHYTOCHROME-LIKE PROTEIN CPH1"/>
    <property type="match status" value="1"/>
</dbReference>
<keyword evidence="4" id="KW-0808">Transferase</keyword>
<organism evidence="9 10">
    <name type="scientific">Mariniflexile ostreae</name>
    <dbReference type="NCBI Taxonomy" id="1520892"/>
    <lineage>
        <taxon>Bacteria</taxon>
        <taxon>Pseudomonadati</taxon>
        <taxon>Bacteroidota</taxon>
        <taxon>Flavobacteriia</taxon>
        <taxon>Flavobacteriales</taxon>
        <taxon>Flavobacteriaceae</taxon>
        <taxon>Mariniflexile</taxon>
    </lineage>
</organism>
<dbReference type="InterPro" id="IPR013655">
    <property type="entry name" value="PAS_fold_3"/>
</dbReference>
<dbReference type="PROSITE" id="PS50112">
    <property type="entry name" value="PAS"/>
    <property type="match status" value="1"/>
</dbReference>
<evidence type="ECO:0000256" key="4">
    <source>
        <dbReference type="ARBA" id="ARBA00022679"/>
    </source>
</evidence>
<evidence type="ECO:0000259" key="7">
    <source>
        <dbReference type="PROSITE" id="PS50112"/>
    </source>
</evidence>
<dbReference type="InterPro" id="IPR004358">
    <property type="entry name" value="Sig_transdc_His_kin-like_C"/>
</dbReference>
<dbReference type="InterPro" id="IPR036890">
    <property type="entry name" value="HATPase_C_sf"/>
</dbReference>
<feature type="domain" description="PAC" evidence="8">
    <location>
        <begin position="84"/>
        <end position="136"/>
    </location>
</feature>
<dbReference type="SMART" id="SM00387">
    <property type="entry name" value="HATPase_c"/>
    <property type="match status" value="1"/>
</dbReference>
<dbReference type="PANTHER" id="PTHR43304:SF1">
    <property type="entry name" value="PAC DOMAIN-CONTAINING PROTEIN"/>
    <property type="match status" value="1"/>
</dbReference>
<keyword evidence="10" id="KW-1185">Reference proteome</keyword>
<dbReference type="PROSITE" id="PS50109">
    <property type="entry name" value="HIS_KIN"/>
    <property type="match status" value="1"/>
</dbReference>
<dbReference type="SUPFAM" id="SSF55785">
    <property type="entry name" value="PYP-like sensor domain (PAS domain)"/>
    <property type="match status" value="1"/>
</dbReference>
<dbReference type="InterPro" id="IPR005467">
    <property type="entry name" value="His_kinase_dom"/>
</dbReference>
<dbReference type="NCBIfam" id="TIGR00229">
    <property type="entry name" value="sensory_box"/>
    <property type="match status" value="1"/>
</dbReference>
<evidence type="ECO:0000259" key="8">
    <source>
        <dbReference type="PROSITE" id="PS50113"/>
    </source>
</evidence>
<protein>
    <recommendedName>
        <fullName evidence="2">histidine kinase</fullName>
        <ecNumber evidence="2">2.7.13.3</ecNumber>
    </recommendedName>
</protein>
<dbReference type="Gene3D" id="3.30.565.10">
    <property type="entry name" value="Histidine kinase-like ATPase, C-terminal domain"/>
    <property type="match status" value="1"/>
</dbReference>
<comment type="caution">
    <text evidence="9">The sequence shown here is derived from an EMBL/GenBank/DDBJ whole genome shotgun (WGS) entry which is preliminary data.</text>
</comment>
<dbReference type="InterPro" id="IPR035965">
    <property type="entry name" value="PAS-like_dom_sf"/>
</dbReference>
<keyword evidence="3" id="KW-0597">Phosphoprotein</keyword>